<evidence type="ECO:0000256" key="1">
    <source>
        <dbReference type="SAM" id="Coils"/>
    </source>
</evidence>
<dbReference type="EMBL" id="BAAAZT010000046">
    <property type="protein sequence ID" value="GAA3902369.1"/>
    <property type="molecule type" value="Genomic_DNA"/>
</dbReference>
<feature type="region of interest" description="Disordered" evidence="2">
    <location>
        <begin position="352"/>
        <end position="371"/>
    </location>
</feature>
<keyword evidence="4" id="KW-1185">Reference proteome</keyword>
<dbReference type="RefSeq" id="WP_344703152.1">
    <property type="nucleotide sequence ID" value="NZ_BAAAZT010000046.1"/>
</dbReference>
<evidence type="ECO:0000313" key="4">
    <source>
        <dbReference type="Proteomes" id="UP001500133"/>
    </source>
</evidence>
<feature type="coiled-coil region" evidence="1">
    <location>
        <begin position="34"/>
        <end position="61"/>
    </location>
</feature>
<dbReference type="Proteomes" id="UP001500133">
    <property type="component" value="Unassembled WGS sequence"/>
</dbReference>
<evidence type="ECO:0000313" key="3">
    <source>
        <dbReference type="EMBL" id="GAA3902369.1"/>
    </source>
</evidence>
<comment type="caution">
    <text evidence="3">The sequence shown here is derived from an EMBL/GenBank/DDBJ whole genome shotgun (WGS) entry which is preliminary data.</text>
</comment>
<gene>
    <name evidence="3" type="ORF">GCM10022228_11020</name>
</gene>
<reference evidence="4" key="1">
    <citation type="journal article" date="2019" name="Int. J. Syst. Evol. Microbiol.">
        <title>The Global Catalogue of Microorganisms (GCM) 10K type strain sequencing project: providing services to taxonomists for standard genome sequencing and annotation.</title>
        <authorList>
            <consortium name="The Broad Institute Genomics Platform"/>
            <consortium name="The Broad Institute Genome Sequencing Center for Infectious Disease"/>
            <person name="Wu L."/>
            <person name="Ma J."/>
        </authorList>
    </citation>
    <scope>NUCLEOTIDE SEQUENCE [LARGE SCALE GENOMIC DNA]</scope>
    <source>
        <strain evidence="4">JCM 16914</strain>
    </source>
</reference>
<accession>A0ABP7LM33</accession>
<proteinExistence type="predicted"/>
<protein>
    <submittedName>
        <fullName evidence="3">Uncharacterized protein</fullName>
    </submittedName>
</protein>
<feature type="compositionally biased region" description="Basic and acidic residues" evidence="2">
    <location>
        <begin position="353"/>
        <end position="369"/>
    </location>
</feature>
<name>A0ABP7LM33_9GAMM</name>
<keyword evidence="1" id="KW-0175">Coiled coil</keyword>
<sequence length="523" mass="53560">MTAALASAAETVNAGEETPLEGDALDTFVEQFDEDQLKQEITEAEDAIAAAEADINSETAELLASRAVEFGDATEVDGAFEGNLSTQATAVVDGLDSTDFADAVDSNGEDGAANQEFDLGIKGTDNLTDANIAKAVTEAQKAVNADKAQYVVTTADGDVDGAALADGAQVDAAATDTFTAKGLQIAAANAESALNADVSANGTNVELLTELRTAISDFVDNGGALSTEVAGDGVGVDLSSFDAADGAETNTATTIGDLLTAANFVLAKEDEAQASDAAALLDLFGEYDADTEEYEGTYALGDGTDVAGIQSVIDKLESRDELAEKSEDADNAFEGTETGGLLAAAEALQAARDGQKSDVADAEEAKTEADSNLADLNAAQDDFNAATADLEEAQQYFEDNDLELPVSLDGGVTATAENDLFLFNGEESTVGGFGLEGDDQLFIGTDFTLAAIDASVDLAADREGDAGVLEVFAQQDGNNVVLSFEDETFAGNAENLADITQVTLTGVNADDLSLNADGFITIA</sequence>
<feature type="region of interest" description="Disordered" evidence="2">
    <location>
        <begin position="1"/>
        <end position="20"/>
    </location>
</feature>
<evidence type="ECO:0000256" key="2">
    <source>
        <dbReference type="SAM" id="MobiDB-lite"/>
    </source>
</evidence>
<organism evidence="3 4">
    <name type="scientific">Halomonas cibimaris</name>
    <dbReference type="NCBI Taxonomy" id="657012"/>
    <lineage>
        <taxon>Bacteria</taxon>
        <taxon>Pseudomonadati</taxon>
        <taxon>Pseudomonadota</taxon>
        <taxon>Gammaproteobacteria</taxon>
        <taxon>Oceanospirillales</taxon>
        <taxon>Halomonadaceae</taxon>
        <taxon>Halomonas</taxon>
    </lineage>
</organism>